<dbReference type="Gene3D" id="3.40.50.261">
    <property type="entry name" value="Succinyl-CoA synthetase domains"/>
    <property type="match status" value="1"/>
</dbReference>
<evidence type="ECO:0000313" key="7">
    <source>
        <dbReference type="Proteomes" id="UP000199584"/>
    </source>
</evidence>
<comment type="similarity">
    <text evidence="3">Belongs to the succinate/malate CoA ligase alpha subunit family.</text>
</comment>
<dbReference type="SUPFAM" id="SSF52210">
    <property type="entry name" value="Succinyl-CoA synthetase domains"/>
    <property type="match status" value="1"/>
</dbReference>
<dbReference type="PANTHER" id="PTHR11117">
    <property type="entry name" value="SUCCINYL-COA LIGASE SUBUNIT ALPHA"/>
    <property type="match status" value="1"/>
</dbReference>
<accession>A0A1I6DZB6</accession>
<dbReference type="GO" id="GO:0004775">
    <property type="term" value="F:succinate-CoA ligase (ADP-forming) activity"/>
    <property type="evidence" value="ECO:0007669"/>
    <property type="project" value="TreeGrafter"/>
</dbReference>
<dbReference type="SUPFAM" id="SSF51735">
    <property type="entry name" value="NAD(P)-binding Rossmann-fold domains"/>
    <property type="match status" value="1"/>
</dbReference>
<dbReference type="RefSeq" id="WP_092484932.1">
    <property type="nucleotide sequence ID" value="NZ_FOYM01000021.1"/>
</dbReference>
<evidence type="ECO:0000256" key="3">
    <source>
        <dbReference type="ARBA" id="ARBA00060724"/>
    </source>
</evidence>
<dbReference type="InterPro" id="IPR036291">
    <property type="entry name" value="NAD(P)-bd_dom_sf"/>
</dbReference>
<dbReference type="PANTHER" id="PTHR11117:SF2">
    <property type="entry name" value="SUCCINATE--COA LIGASE [ADP_GDP-FORMING] SUBUNIT ALPHA, MITOCHONDRIAL"/>
    <property type="match status" value="1"/>
</dbReference>
<dbReference type="InterPro" id="IPR003781">
    <property type="entry name" value="CoA-bd"/>
</dbReference>
<sequence>MAILVNPDTRVIIQGITGKQGTYHALKMLEYNVHVVGGVTPGKGGQKVHGVTVYDTVAAAKKEHQVDASMIMVPPAGVLSAAIEAIDNKIPLIVIITEFVPVHDSLVIRNMARKAGVRVIGPNTIGVISPGKGKVGIMPGYIYSEGSVGIISRSGTLTHEVSSNLTYKGIGQSTCVCIGGDPVKGTDFVDALHLFRDDDQTETVVMIGEIGGAGEELAAKYVIENGYPKKIVAFIAGQTAPAGKKMGHAGAIVSEGFGTAESKIKSLGEAGITVVRTLDELLQAVQ</sequence>
<dbReference type="NCBIfam" id="TIGR01019">
    <property type="entry name" value="sucCoAalpha"/>
    <property type="match status" value="1"/>
</dbReference>
<dbReference type="Proteomes" id="UP000199584">
    <property type="component" value="Unassembled WGS sequence"/>
</dbReference>
<protein>
    <submittedName>
        <fullName evidence="6">Succinyl-CoA synthetase (ADP-forming) alpha subunit</fullName>
    </submittedName>
</protein>
<organism evidence="6 7">
    <name type="scientific">Desulfoscipio geothermicus DSM 3669</name>
    <dbReference type="NCBI Taxonomy" id="1121426"/>
    <lineage>
        <taxon>Bacteria</taxon>
        <taxon>Bacillati</taxon>
        <taxon>Bacillota</taxon>
        <taxon>Clostridia</taxon>
        <taxon>Eubacteriales</taxon>
        <taxon>Desulfallaceae</taxon>
        <taxon>Desulfoscipio</taxon>
    </lineage>
</organism>
<dbReference type="PRINTS" id="PR01798">
    <property type="entry name" value="SCOASYNTHASE"/>
</dbReference>
<gene>
    <name evidence="6" type="ORF">SAMN05660706_12159</name>
</gene>
<dbReference type="GO" id="GO:0004776">
    <property type="term" value="F:succinate-CoA ligase (GDP-forming) activity"/>
    <property type="evidence" value="ECO:0007669"/>
    <property type="project" value="TreeGrafter"/>
</dbReference>
<dbReference type="Pfam" id="PF00549">
    <property type="entry name" value="Ligase_CoA"/>
    <property type="match status" value="1"/>
</dbReference>
<keyword evidence="1" id="KW-0436">Ligase</keyword>
<evidence type="ECO:0000259" key="5">
    <source>
        <dbReference type="SMART" id="SM00881"/>
    </source>
</evidence>
<dbReference type="InterPro" id="IPR005811">
    <property type="entry name" value="SUCC_ACL_C"/>
</dbReference>
<dbReference type="InterPro" id="IPR005810">
    <property type="entry name" value="CoA_lig_alpha"/>
</dbReference>
<dbReference type="OrthoDB" id="9807196at2"/>
<dbReference type="GO" id="GO:0006099">
    <property type="term" value="P:tricarboxylic acid cycle"/>
    <property type="evidence" value="ECO:0007669"/>
    <property type="project" value="UniProtKB-UniPathway"/>
</dbReference>
<name>A0A1I6DZB6_9FIRM</name>
<dbReference type="Gene3D" id="3.40.50.720">
    <property type="entry name" value="NAD(P)-binding Rossmann-like Domain"/>
    <property type="match status" value="1"/>
</dbReference>
<keyword evidence="7" id="KW-1185">Reference proteome</keyword>
<evidence type="ECO:0000313" key="6">
    <source>
        <dbReference type="EMBL" id="SFR10672.1"/>
    </source>
</evidence>
<dbReference type="AlphaFoldDB" id="A0A1I6DZB6"/>
<evidence type="ECO:0000256" key="1">
    <source>
        <dbReference type="ARBA" id="ARBA00022598"/>
    </source>
</evidence>
<dbReference type="EMBL" id="FOYM01000021">
    <property type="protein sequence ID" value="SFR10672.1"/>
    <property type="molecule type" value="Genomic_DNA"/>
</dbReference>
<dbReference type="SMART" id="SM00881">
    <property type="entry name" value="CoA_binding"/>
    <property type="match status" value="1"/>
</dbReference>
<proteinExistence type="inferred from homology"/>
<dbReference type="GO" id="GO:0009361">
    <property type="term" value="C:succinate-CoA ligase complex (ADP-forming)"/>
    <property type="evidence" value="ECO:0007669"/>
    <property type="project" value="TreeGrafter"/>
</dbReference>
<dbReference type="NCBIfam" id="NF004230">
    <property type="entry name" value="PRK05678.1"/>
    <property type="match status" value="1"/>
</dbReference>
<dbReference type="FunFam" id="3.40.50.720:FF:000277">
    <property type="entry name" value="Succinate--CoA ligase [ADP-forming] subunit alpha"/>
    <property type="match status" value="1"/>
</dbReference>
<dbReference type="InterPro" id="IPR016102">
    <property type="entry name" value="Succinyl-CoA_synth-like"/>
</dbReference>
<feature type="domain" description="CoA-binding" evidence="5">
    <location>
        <begin position="4"/>
        <end position="100"/>
    </location>
</feature>
<dbReference type="STRING" id="39060.SAMN05660706_12159"/>
<dbReference type="GO" id="GO:0000166">
    <property type="term" value="F:nucleotide binding"/>
    <property type="evidence" value="ECO:0007669"/>
    <property type="project" value="UniProtKB-KW"/>
</dbReference>
<dbReference type="PIRSF" id="PIRSF001553">
    <property type="entry name" value="SucCS_alpha"/>
    <property type="match status" value="1"/>
</dbReference>
<evidence type="ECO:0000256" key="4">
    <source>
        <dbReference type="PIRSR" id="PIRSR001553-1"/>
    </source>
</evidence>
<feature type="active site" description="Tele-phosphohistidine intermediate" evidence="4">
    <location>
        <position position="248"/>
    </location>
</feature>
<dbReference type="Pfam" id="PF02629">
    <property type="entry name" value="CoA_binding"/>
    <property type="match status" value="1"/>
</dbReference>
<dbReference type="UniPathway" id="UPA00223">
    <property type="reaction ID" value="UER00999"/>
</dbReference>
<keyword evidence="2" id="KW-0547">Nucleotide-binding</keyword>
<evidence type="ECO:0000256" key="2">
    <source>
        <dbReference type="ARBA" id="ARBA00022741"/>
    </source>
</evidence>
<reference evidence="7" key="1">
    <citation type="submission" date="2016-10" db="EMBL/GenBank/DDBJ databases">
        <authorList>
            <person name="Varghese N."/>
            <person name="Submissions S."/>
        </authorList>
    </citation>
    <scope>NUCLEOTIDE SEQUENCE [LARGE SCALE GENOMIC DNA]</scope>
    <source>
        <strain evidence="7">DSM 3669</strain>
    </source>
</reference>